<evidence type="ECO:0000313" key="2">
    <source>
        <dbReference type="Proteomes" id="UP001279410"/>
    </source>
</evidence>
<dbReference type="AlphaFoldDB" id="A0AAD3MWX3"/>
<reference evidence="1" key="1">
    <citation type="submission" date="2022-08" db="EMBL/GenBank/DDBJ databases">
        <title>Genome sequencing of akame (Lates japonicus).</title>
        <authorList>
            <person name="Hashiguchi Y."/>
            <person name="Takahashi H."/>
        </authorList>
    </citation>
    <scope>NUCLEOTIDE SEQUENCE</scope>
    <source>
        <strain evidence="1">Kochi</strain>
    </source>
</reference>
<gene>
    <name evidence="1" type="ORF">AKAME5_001434700</name>
</gene>
<organism evidence="1 2">
    <name type="scientific">Lates japonicus</name>
    <name type="common">Japanese lates</name>
    <dbReference type="NCBI Taxonomy" id="270547"/>
    <lineage>
        <taxon>Eukaryota</taxon>
        <taxon>Metazoa</taxon>
        <taxon>Chordata</taxon>
        <taxon>Craniata</taxon>
        <taxon>Vertebrata</taxon>
        <taxon>Euteleostomi</taxon>
        <taxon>Actinopterygii</taxon>
        <taxon>Neopterygii</taxon>
        <taxon>Teleostei</taxon>
        <taxon>Neoteleostei</taxon>
        <taxon>Acanthomorphata</taxon>
        <taxon>Carangaria</taxon>
        <taxon>Carangaria incertae sedis</taxon>
        <taxon>Centropomidae</taxon>
        <taxon>Lates</taxon>
    </lineage>
</organism>
<dbReference type="PANTHER" id="PTHR14387:SF7">
    <property type="entry name" value="THYROID ADENOMA-ASSOCIATED PROTEIN"/>
    <property type="match status" value="1"/>
</dbReference>
<evidence type="ECO:0000313" key="1">
    <source>
        <dbReference type="EMBL" id="GLD62653.1"/>
    </source>
</evidence>
<dbReference type="Proteomes" id="UP001279410">
    <property type="component" value="Unassembled WGS sequence"/>
</dbReference>
<dbReference type="GO" id="GO:0005829">
    <property type="term" value="C:cytosol"/>
    <property type="evidence" value="ECO:0007669"/>
    <property type="project" value="TreeGrafter"/>
</dbReference>
<keyword evidence="2" id="KW-1185">Reference proteome</keyword>
<comment type="caution">
    <text evidence="1">The sequence shown here is derived from an EMBL/GenBank/DDBJ whole genome shotgun (WGS) entry which is preliminary data.</text>
</comment>
<protein>
    <submittedName>
        <fullName evidence="1">Thyroid adenoma-associated protein homolog</fullName>
    </submittedName>
</protein>
<dbReference type="InterPro" id="IPR051954">
    <property type="entry name" value="tRNA_methyltransferase_THADA"/>
</dbReference>
<sequence length="294" mass="31626">MGDQTPGSPRQRPVGERLFVITKSWCFAAQINNTTHILDYFLPVKPQQSLQFGSHGAGLAGYTTRPSGRCTWGFPDDVPGRAARAQGVVPSCEEECPLLCCQQLPGGQTACIIATTATPSISCRATGARQDGRCVLQAALDLSTSTKPFDSVTAAHLLNLLLHQPDLSQALLHCAQQQGLDFQLPSPPTMASDMLILELNTLAVVQFLLCCLQSEVSRAESPLLQAAASYPLHGRAHCITAVLQHLNTESLTQTEQWRSLVSELIAVCYRMSDVVSPVVQSSSPEGLIPMDTDS</sequence>
<dbReference type="GO" id="GO:0030488">
    <property type="term" value="P:tRNA methylation"/>
    <property type="evidence" value="ECO:0007669"/>
    <property type="project" value="TreeGrafter"/>
</dbReference>
<proteinExistence type="predicted"/>
<feature type="non-terminal residue" evidence="1">
    <location>
        <position position="294"/>
    </location>
</feature>
<name>A0AAD3MWX3_LATJO</name>
<dbReference type="EMBL" id="BRZM01000054">
    <property type="protein sequence ID" value="GLD62653.1"/>
    <property type="molecule type" value="Genomic_DNA"/>
</dbReference>
<accession>A0AAD3MWX3</accession>
<dbReference type="PANTHER" id="PTHR14387">
    <property type="entry name" value="THADA/DEATH RECEPTOR INTERACTING PROTEIN"/>
    <property type="match status" value="1"/>
</dbReference>